<evidence type="ECO:0000313" key="2">
    <source>
        <dbReference type="Proteomes" id="UP000664904"/>
    </source>
</evidence>
<proteinExistence type="predicted"/>
<gene>
    <name evidence="1" type="ORF">J5O05_04585</name>
</gene>
<organism evidence="1 2">
    <name type="scientific">Pseudoalteromonas xiamenensis</name>
    <dbReference type="NCBI Taxonomy" id="882626"/>
    <lineage>
        <taxon>Bacteria</taxon>
        <taxon>Pseudomonadati</taxon>
        <taxon>Pseudomonadota</taxon>
        <taxon>Gammaproteobacteria</taxon>
        <taxon>Alteromonadales</taxon>
        <taxon>Pseudoalteromonadaceae</taxon>
        <taxon>Pseudoalteromonas</taxon>
    </lineage>
</organism>
<dbReference type="EMBL" id="CP072133">
    <property type="protein sequence ID" value="QTH72168.1"/>
    <property type="molecule type" value="Genomic_DNA"/>
</dbReference>
<dbReference type="PANTHER" id="PTHR37463">
    <property type="entry name" value="GSL3115 PROTEIN"/>
    <property type="match status" value="1"/>
</dbReference>
<accession>A0A975DI24</accession>
<dbReference type="PIRSF" id="PIRSF037205">
    <property type="entry name" value="UCP037205"/>
    <property type="match status" value="1"/>
</dbReference>
<dbReference type="Pfam" id="PF10013">
    <property type="entry name" value="DUF2256"/>
    <property type="match status" value="1"/>
</dbReference>
<dbReference type="KEGG" id="pxi:J5O05_04585"/>
<protein>
    <submittedName>
        <fullName evidence="1">DUF2256 domain-containing protein</fullName>
    </submittedName>
</protein>
<dbReference type="PANTHER" id="PTHR37463:SF1">
    <property type="entry name" value="DUF2256 DOMAIN-CONTAINING PROTEIN"/>
    <property type="match status" value="1"/>
</dbReference>
<keyword evidence="2" id="KW-1185">Reference proteome</keyword>
<evidence type="ECO:0000313" key="1">
    <source>
        <dbReference type="EMBL" id="QTH72168.1"/>
    </source>
</evidence>
<dbReference type="AlphaFoldDB" id="A0A975DI24"/>
<name>A0A975DI24_9GAMM</name>
<sequence>MTHKKLHLPSKICPVCQRPFLWRKKWAKDWDRVLFCSKRCRSQK</sequence>
<dbReference type="InterPro" id="IPR017136">
    <property type="entry name" value="UCP037205"/>
</dbReference>
<reference evidence="1" key="1">
    <citation type="submission" date="2021-03" db="EMBL/GenBank/DDBJ databases">
        <title>Complete Genome of Pseudoalteromonas xiamenensis STKMTI.2, a new potential marine bacterium producing anti-Vibrio compounds.</title>
        <authorList>
            <person name="Handayani D.P."/>
            <person name="Isnansetyo A."/>
            <person name="Istiqomah I."/>
            <person name="Jumina J."/>
        </authorList>
    </citation>
    <scope>NUCLEOTIDE SEQUENCE</scope>
    <source>
        <strain evidence="1">STKMTI.2</strain>
    </source>
</reference>
<dbReference type="RefSeq" id="WP_208843790.1">
    <property type="nucleotide sequence ID" value="NZ_CP072133.1"/>
</dbReference>
<dbReference type="Proteomes" id="UP000664904">
    <property type="component" value="Chromosome"/>
</dbReference>